<organism evidence="7 8">
    <name type="scientific">Kaistia dalseonensis</name>
    <dbReference type="NCBI Taxonomy" id="410840"/>
    <lineage>
        <taxon>Bacteria</taxon>
        <taxon>Pseudomonadati</taxon>
        <taxon>Pseudomonadota</taxon>
        <taxon>Alphaproteobacteria</taxon>
        <taxon>Hyphomicrobiales</taxon>
        <taxon>Kaistiaceae</taxon>
        <taxon>Kaistia</taxon>
    </lineage>
</organism>
<dbReference type="InterPro" id="IPR027417">
    <property type="entry name" value="P-loop_NTPase"/>
</dbReference>
<keyword evidence="4 7" id="KW-0067">ATP-binding</keyword>
<name>A0ABU0H7Q5_9HYPH</name>
<dbReference type="GO" id="GO:0005524">
    <property type="term" value="F:ATP binding"/>
    <property type="evidence" value="ECO:0007669"/>
    <property type="project" value="UniProtKB-KW"/>
</dbReference>
<dbReference type="RefSeq" id="WP_266348448.1">
    <property type="nucleotide sequence ID" value="NZ_JAPKNG010000002.1"/>
</dbReference>
<comment type="similarity">
    <text evidence="1">Belongs to the ABC transporter superfamily.</text>
</comment>
<keyword evidence="8" id="KW-1185">Reference proteome</keyword>
<gene>
    <name evidence="7" type="ORF">QO014_001919</name>
</gene>
<dbReference type="InterPro" id="IPR003439">
    <property type="entry name" value="ABC_transporter-like_ATP-bd"/>
</dbReference>
<proteinExistence type="inferred from homology"/>
<dbReference type="SMART" id="SM00382">
    <property type="entry name" value="AAA"/>
    <property type="match status" value="1"/>
</dbReference>
<evidence type="ECO:0000256" key="3">
    <source>
        <dbReference type="ARBA" id="ARBA00022741"/>
    </source>
</evidence>
<protein>
    <submittedName>
        <fullName evidence="7">Branched-chain amino acid transport system ATP-binding protein/urea transport system ATP-binding protein</fullName>
    </submittedName>
</protein>
<dbReference type="CDD" id="cd03224">
    <property type="entry name" value="ABC_TM1139_LivF_branched"/>
    <property type="match status" value="1"/>
</dbReference>
<dbReference type="Pfam" id="PF00005">
    <property type="entry name" value="ABC_tran"/>
    <property type="match status" value="1"/>
</dbReference>
<sequence length="234" mass="24625">MADRADGLVIEGLVAGYGGGIVLDGISLAIAPGEAVALLGRNGVGKTTLLKTIMGLIRPSAGAIYFAGKRIDRRAPFEIARAGIGYVPQGREVFPDLTVEENLFLGDLTAKNADAVYAHFPALAEKRREPGGRLSGGQQQQLAIGRTLMAKPRLLLLDEPSEGIQPSIVAEIGQILAGIVAATGMGLILVEQNLDMATRLCSRALFVDHGHVVGEEPTAALKADPRRVDPYLAL</sequence>
<dbReference type="SUPFAM" id="SSF52540">
    <property type="entry name" value="P-loop containing nucleoside triphosphate hydrolases"/>
    <property type="match status" value="1"/>
</dbReference>
<dbReference type="InterPro" id="IPR052156">
    <property type="entry name" value="BCAA_Transport_ATP-bd_LivF"/>
</dbReference>
<dbReference type="EMBL" id="JAUSVO010000002">
    <property type="protein sequence ID" value="MDQ0437534.1"/>
    <property type="molecule type" value="Genomic_DNA"/>
</dbReference>
<feature type="domain" description="ABC transporter" evidence="6">
    <location>
        <begin position="8"/>
        <end position="234"/>
    </location>
</feature>
<dbReference type="InterPro" id="IPR003593">
    <property type="entry name" value="AAA+_ATPase"/>
</dbReference>
<evidence type="ECO:0000313" key="7">
    <source>
        <dbReference type="EMBL" id="MDQ0437534.1"/>
    </source>
</evidence>
<evidence type="ECO:0000256" key="5">
    <source>
        <dbReference type="ARBA" id="ARBA00022970"/>
    </source>
</evidence>
<accession>A0ABU0H7Q5</accession>
<evidence type="ECO:0000256" key="2">
    <source>
        <dbReference type="ARBA" id="ARBA00022448"/>
    </source>
</evidence>
<dbReference type="PROSITE" id="PS50893">
    <property type="entry name" value="ABC_TRANSPORTER_2"/>
    <property type="match status" value="1"/>
</dbReference>
<evidence type="ECO:0000256" key="1">
    <source>
        <dbReference type="ARBA" id="ARBA00005417"/>
    </source>
</evidence>
<keyword evidence="2" id="KW-0813">Transport</keyword>
<comment type="caution">
    <text evidence="7">The sequence shown here is derived from an EMBL/GenBank/DDBJ whole genome shotgun (WGS) entry which is preliminary data.</text>
</comment>
<keyword evidence="3" id="KW-0547">Nucleotide-binding</keyword>
<evidence type="ECO:0000256" key="4">
    <source>
        <dbReference type="ARBA" id="ARBA00022840"/>
    </source>
</evidence>
<dbReference type="Proteomes" id="UP001241603">
    <property type="component" value="Unassembled WGS sequence"/>
</dbReference>
<dbReference type="PANTHER" id="PTHR43820:SF5">
    <property type="entry name" value="HIGH-AFFINITY BRANCHED-CHAIN AMINO ACID TRANSPORT ATP-BINDING PROTEIN"/>
    <property type="match status" value="1"/>
</dbReference>
<reference evidence="7 8" key="1">
    <citation type="submission" date="2023-07" db="EMBL/GenBank/DDBJ databases">
        <title>Genomic Encyclopedia of Type Strains, Phase IV (KMG-IV): sequencing the most valuable type-strain genomes for metagenomic binning, comparative biology and taxonomic classification.</title>
        <authorList>
            <person name="Goeker M."/>
        </authorList>
    </citation>
    <scope>NUCLEOTIDE SEQUENCE [LARGE SCALE GENOMIC DNA]</scope>
    <source>
        <strain evidence="7 8">B6-8</strain>
    </source>
</reference>
<dbReference type="Gene3D" id="3.40.50.300">
    <property type="entry name" value="P-loop containing nucleotide triphosphate hydrolases"/>
    <property type="match status" value="1"/>
</dbReference>
<evidence type="ECO:0000259" key="6">
    <source>
        <dbReference type="PROSITE" id="PS50893"/>
    </source>
</evidence>
<dbReference type="PANTHER" id="PTHR43820">
    <property type="entry name" value="HIGH-AFFINITY BRANCHED-CHAIN AMINO ACID TRANSPORT ATP-BINDING PROTEIN LIVF"/>
    <property type="match status" value="1"/>
</dbReference>
<keyword evidence="5" id="KW-0029">Amino-acid transport</keyword>
<evidence type="ECO:0000313" key="8">
    <source>
        <dbReference type="Proteomes" id="UP001241603"/>
    </source>
</evidence>